<feature type="transmembrane region" description="Helical" evidence="1">
    <location>
        <begin position="126"/>
        <end position="146"/>
    </location>
</feature>
<proteinExistence type="predicted"/>
<dbReference type="Proteomes" id="UP001218218">
    <property type="component" value="Unassembled WGS sequence"/>
</dbReference>
<keyword evidence="4" id="KW-1185">Reference proteome</keyword>
<sequence>MLTLTHPPIMLIAPFTLALRDAPHYTDYCARLSPCRAIPPPYQTCPARAGNTQASPATFFFPCCPLRSVPVALRSTPKHHSPDHHRVASLGTHALDVARPKSSPDTWATARRTPSLRIWHALNAPFQLFGCVALTLTLSLCINFNYEMRKGRTYYQSHVCH</sequence>
<accession>A0AAD7EJI6</accession>
<name>A0AAD7EJI6_9AGAR</name>
<evidence type="ECO:0000313" key="4">
    <source>
        <dbReference type="Proteomes" id="UP001218218"/>
    </source>
</evidence>
<dbReference type="AlphaFoldDB" id="A0AAD7EJI6"/>
<reference evidence="3" key="1">
    <citation type="submission" date="2023-03" db="EMBL/GenBank/DDBJ databases">
        <title>Massive genome expansion in bonnet fungi (Mycena s.s.) driven by repeated elements and novel gene families across ecological guilds.</title>
        <authorList>
            <consortium name="Lawrence Berkeley National Laboratory"/>
            <person name="Harder C.B."/>
            <person name="Miyauchi S."/>
            <person name="Viragh M."/>
            <person name="Kuo A."/>
            <person name="Thoen E."/>
            <person name="Andreopoulos B."/>
            <person name="Lu D."/>
            <person name="Skrede I."/>
            <person name="Drula E."/>
            <person name="Henrissat B."/>
            <person name="Morin E."/>
            <person name="Kohler A."/>
            <person name="Barry K."/>
            <person name="LaButti K."/>
            <person name="Morin E."/>
            <person name="Salamov A."/>
            <person name="Lipzen A."/>
            <person name="Mereny Z."/>
            <person name="Hegedus B."/>
            <person name="Baldrian P."/>
            <person name="Stursova M."/>
            <person name="Weitz H."/>
            <person name="Taylor A."/>
            <person name="Grigoriev I.V."/>
            <person name="Nagy L.G."/>
            <person name="Martin F."/>
            <person name="Kauserud H."/>
        </authorList>
    </citation>
    <scope>NUCLEOTIDE SEQUENCE</scope>
    <source>
        <strain evidence="3">CBHHK002</strain>
    </source>
</reference>
<keyword evidence="1" id="KW-1133">Transmembrane helix</keyword>
<dbReference type="EMBL" id="JARIHO010000042">
    <property type="protein sequence ID" value="KAJ7326503.1"/>
    <property type="molecule type" value="Genomic_DNA"/>
</dbReference>
<keyword evidence="1" id="KW-0812">Transmembrane</keyword>
<gene>
    <name evidence="3" type="ORF">DFH08DRAFT_340841</name>
</gene>
<comment type="caution">
    <text evidence="3">The sequence shown here is derived from an EMBL/GenBank/DDBJ whole genome shotgun (WGS) entry which is preliminary data.</text>
</comment>
<organism evidence="3 4">
    <name type="scientific">Mycena albidolilacea</name>
    <dbReference type="NCBI Taxonomy" id="1033008"/>
    <lineage>
        <taxon>Eukaryota</taxon>
        <taxon>Fungi</taxon>
        <taxon>Dikarya</taxon>
        <taxon>Basidiomycota</taxon>
        <taxon>Agaricomycotina</taxon>
        <taxon>Agaricomycetes</taxon>
        <taxon>Agaricomycetidae</taxon>
        <taxon>Agaricales</taxon>
        <taxon>Marasmiineae</taxon>
        <taxon>Mycenaceae</taxon>
        <taxon>Mycena</taxon>
    </lineage>
</organism>
<feature type="signal peptide" evidence="2">
    <location>
        <begin position="1"/>
        <end position="18"/>
    </location>
</feature>
<evidence type="ECO:0000256" key="1">
    <source>
        <dbReference type="SAM" id="Phobius"/>
    </source>
</evidence>
<feature type="chain" id="PRO_5041907412" evidence="2">
    <location>
        <begin position="19"/>
        <end position="161"/>
    </location>
</feature>
<protein>
    <submittedName>
        <fullName evidence="3">Uncharacterized protein</fullName>
    </submittedName>
</protein>
<evidence type="ECO:0000313" key="3">
    <source>
        <dbReference type="EMBL" id="KAJ7326503.1"/>
    </source>
</evidence>
<evidence type="ECO:0000256" key="2">
    <source>
        <dbReference type="SAM" id="SignalP"/>
    </source>
</evidence>
<keyword evidence="1" id="KW-0472">Membrane</keyword>
<keyword evidence="2" id="KW-0732">Signal</keyword>